<accession>A0AAN7K3L1</accession>
<keyword evidence="2" id="KW-0723">Serine/threonine-protein kinase</keyword>
<dbReference type="SMART" id="SM00220">
    <property type="entry name" value="S_TKc"/>
    <property type="match status" value="1"/>
</dbReference>
<keyword evidence="6" id="KW-0067">ATP-binding</keyword>
<evidence type="ECO:0000313" key="10">
    <source>
        <dbReference type="EMBL" id="KAK4757866.1"/>
    </source>
</evidence>
<dbReference type="InterPro" id="IPR000719">
    <property type="entry name" value="Prot_kinase_dom"/>
</dbReference>
<dbReference type="AlphaFoldDB" id="A0AAN7K3L1"/>
<dbReference type="EMBL" id="JAXIOK010000012">
    <property type="protein sequence ID" value="KAK4757866.1"/>
    <property type="molecule type" value="Genomic_DNA"/>
</dbReference>
<feature type="domain" description="Protein kinase" evidence="9">
    <location>
        <begin position="56"/>
        <end position="193"/>
    </location>
</feature>
<dbReference type="SUPFAM" id="SSF56112">
    <property type="entry name" value="Protein kinase-like (PK-like)"/>
    <property type="match status" value="1"/>
</dbReference>
<reference evidence="10 11" key="1">
    <citation type="journal article" date="2023" name="Hortic Res">
        <title>Pangenome of water caltrop reveals structural variations and asymmetric subgenome divergence after allopolyploidization.</title>
        <authorList>
            <person name="Zhang X."/>
            <person name="Chen Y."/>
            <person name="Wang L."/>
            <person name="Yuan Y."/>
            <person name="Fang M."/>
            <person name="Shi L."/>
            <person name="Lu R."/>
            <person name="Comes H.P."/>
            <person name="Ma Y."/>
            <person name="Chen Y."/>
            <person name="Huang G."/>
            <person name="Zhou Y."/>
            <person name="Zheng Z."/>
            <person name="Qiu Y."/>
        </authorList>
    </citation>
    <scope>NUCLEOTIDE SEQUENCE [LARGE SCALE GENOMIC DNA]</scope>
    <source>
        <tissue evidence="10">Roots</tissue>
    </source>
</reference>
<keyword evidence="3" id="KW-0808">Transferase</keyword>
<evidence type="ECO:0000256" key="1">
    <source>
        <dbReference type="ARBA" id="ARBA00012513"/>
    </source>
</evidence>
<evidence type="ECO:0000256" key="6">
    <source>
        <dbReference type="ARBA" id="ARBA00022840"/>
    </source>
</evidence>
<evidence type="ECO:0000256" key="7">
    <source>
        <dbReference type="ARBA" id="ARBA00047899"/>
    </source>
</evidence>
<dbReference type="InterPro" id="IPR011009">
    <property type="entry name" value="Kinase-like_dom_sf"/>
</dbReference>
<comment type="caution">
    <text evidence="10">The sequence shown here is derived from an EMBL/GenBank/DDBJ whole genome shotgun (WGS) entry which is preliminary data.</text>
</comment>
<dbReference type="InterPro" id="IPR050236">
    <property type="entry name" value="Ser_Thr_kinase_AGC"/>
</dbReference>
<dbReference type="PANTHER" id="PTHR24356">
    <property type="entry name" value="SERINE/THREONINE-PROTEIN KINASE"/>
    <property type="match status" value="1"/>
</dbReference>
<dbReference type="GO" id="GO:0035556">
    <property type="term" value="P:intracellular signal transduction"/>
    <property type="evidence" value="ECO:0007669"/>
    <property type="project" value="TreeGrafter"/>
</dbReference>
<evidence type="ECO:0000259" key="9">
    <source>
        <dbReference type="PROSITE" id="PS50011"/>
    </source>
</evidence>
<keyword evidence="4" id="KW-0547">Nucleotide-binding</keyword>
<evidence type="ECO:0000256" key="2">
    <source>
        <dbReference type="ARBA" id="ARBA00022527"/>
    </source>
</evidence>
<comment type="catalytic activity">
    <reaction evidence="7">
        <text>L-threonyl-[protein] + ATP = O-phospho-L-threonyl-[protein] + ADP + H(+)</text>
        <dbReference type="Rhea" id="RHEA:46608"/>
        <dbReference type="Rhea" id="RHEA-COMP:11060"/>
        <dbReference type="Rhea" id="RHEA-COMP:11605"/>
        <dbReference type="ChEBI" id="CHEBI:15378"/>
        <dbReference type="ChEBI" id="CHEBI:30013"/>
        <dbReference type="ChEBI" id="CHEBI:30616"/>
        <dbReference type="ChEBI" id="CHEBI:61977"/>
        <dbReference type="ChEBI" id="CHEBI:456216"/>
        <dbReference type="EC" id="2.7.11.1"/>
    </reaction>
</comment>
<evidence type="ECO:0000256" key="4">
    <source>
        <dbReference type="ARBA" id="ARBA00022741"/>
    </source>
</evidence>
<keyword evidence="11" id="KW-1185">Reference proteome</keyword>
<evidence type="ECO:0000313" key="11">
    <source>
        <dbReference type="Proteomes" id="UP001345219"/>
    </source>
</evidence>
<dbReference type="GO" id="GO:0005524">
    <property type="term" value="F:ATP binding"/>
    <property type="evidence" value="ECO:0007669"/>
    <property type="project" value="UniProtKB-KW"/>
</dbReference>
<comment type="catalytic activity">
    <reaction evidence="8">
        <text>L-seryl-[protein] + ATP = O-phospho-L-seryl-[protein] + ADP + H(+)</text>
        <dbReference type="Rhea" id="RHEA:17989"/>
        <dbReference type="Rhea" id="RHEA-COMP:9863"/>
        <dbReference type="Rhea" id="RHEA-COMP:11604"/>
        <dbReference type="ChEBI" id="CHEBI:15378"/>
        <dbReference type="ChEBI" id="CHEBI:29999"/>
        <dbReference type="ChEBI" id="CHEBI:30616"/>
        <dbReference type="ChEBI" id="CHEBI:83421"/>
        <dbReference type="ChEBI" id="CHEBI:456216"/>
        <dbReference type="EC" id="2.7.11.1"/>
    </reaction>
</comment>
<gene>
    <name evidence="10" type="ORF">SAY87_019167</name>
</gene>
<dbReference type="Pfam" id="PF00069">
    <property type="entry name" value="Pkinase"/>
    <property type="match status" value="1"/>
</dbReference>
<dbReference type="GO" id="GO:0004674">
    <property type="term" value="F:protein serine/threonine kinase activity"/>
    <property type="evidence" value="ECO:0007669"/>
    <property type="project" value="UniProtKB-KW"/>
</dbReference>
<evidence type="ECO:0000256" key="8">
    <source>
        <dbReference type="ARBA" id="ARBA00048679"/>
    </source>
</evidence>
<keyword evidence="5" id="KW-0418">Kinase</keyword>
<dbReference type="PROSITE" id="PS50011">
    <property type="entry name" value="PROTEIN_KINASE_DOM"/>
    <property type="match status" value="1"/>
</dbReference>
<evidence type="ECO:0000256" key="5">
    <source>
        <dbReference type="ARBA" id="ARBA00022777"/>
    </source>
</evidence>
<sequence>MEEVLRSSLTMEKVAAAKKFIENHYPNHNNIQERVERHWVLERKLASSDVPKKVQVNLIKDLERKGTEFMRMKRNKIEKKSGNIYAMKKTEMVKKGQSTDVRWNMSEQRETCFVEVASHYIMKLYYSFQDAEYLYLIMEYLPGGDTMNLLIREDTLTESVARFYIAQSALAMESIHKHVYIHRDIKLDNLILD</sequence>
<dbReference type="InterPro" id="IPR008271">
    <property type="entry name" value="Ser/Thr_kinase_AS"/>
</dbReference>
<dbReference type="Gene3D" id="3.30.200.20">
    <property type="entry name" value="Phosphorylase Kinase, domain 1"/>
    <property type="match status" value="1"/>
</dbReference>
<protein>
    <recommendedName>
        <fullName evidence="1">non-specific serine/threonine protein kinase</fullName>
        <ecNumber evidence="1">2.7.11.1</ecNumber>
    </recommendedName>
</protein>
<evidence type="ECO:0000256" key="3">
    <source>
        <dbReference type="ARBA" id="ARBA00022679"/>
    </source>
</evidence>
<dbReference type="PROSITE" id="PS00108">
    <property type="entry name" value="PROTEIN_KINASE_ST"/>
    <property type="match status" value="1"/>
</dbReference>
<organism evidence="10 11">
    <name type="scientific">Trapa incisa</name>
    <dbReference type="NCBI Taxonomy" id="236973"/>
    <lineage>
        <taxon>Eukaryota</taxon>
        <taxon>Viridiplantae</taxon>
        <taxon>Streptophyta</taxon>
        <taxon>Embryophyta</taxon>
        <taxon>Tracheophyta</taxon>
        <taxon>Spermatophyta</taxon>
        <taxon>Magnoliopsida</taxon>
        <taxon>eudicotyledons</taxon>
        <taxon>Gunneridae</taxon>
        <taxon>Pentapetalae</taxon>
        <taxon>rosids</taxon>
        <taxon>malvids</taxon>
        <taxon>Myrtales</taxon>
        <taxon>Lythraceae</taxon>
        <taxon>Trapa</taxon>
    </lineage>
</organism>
<name>A0AAN7K3L1_9MYRT</name>
<dbReference type="Proteomes" id="UP001345219">
    <property type="component" value="Chromosome 15"/>
</dbReference>
<proteinExistence type="predicted"/>
<dbReference type="Gene3D" id="1.10.510.10">
    <property type="entry name" value="Transferase(Phosphotransferase) domain 1"/>
    <property type="match status" value="1"/>
</dbReference>
<dbReference type="EC" id="2.7.11.1" evidence="1"/>
<dbReference type="PANTHER" id="PTHR24356:SF332">
    <property type="entry name" value="AGC (CAMP-DEPENDENT, CGMP-DEPENDENT AND PROTEIN KINASE C) KINASE FAMILY PROTEIN"/>
    <property type="match status" value="1"/>
</dbReference>